<dbReference type="STRING" id="1121256.SAMN02746089_01892"/>
<keyword evidence="4" id="KW-1185">Reference proteome</keyword>
<evidence type="ECO:0000313" key="3">
    <source>
        <dbReference type="EMBL" id="SHF42780.1"/>
    </source>
</evidence>
<reference evidence="3 4" key="1">
    <citation type="submission" date="2016-11" db="EMBL/GenBank/DDBJ databases">
        <authorList>
            <person name="Jaros S."/>
            <person name="Januszkiewicz K."/>
            <person name="Wedrychowicz H."/>
        </authorList>
    </citation>
    <scope>NUCLEOTIDE SEQUENCE [LARGE SCALE GENOMIC DNA]</scope>
    <source>
        <strain evidence="3 4">DSM 17918</strain>
    </source>
</reference>
<dbReference type="AlphaFoldDB" id="A0A1M5BKA8"/>
<evidence type="ECO:0000256" key="1">
    <source>
        <dbReference type="SAM" id="Coils"/>
    </source>
</evidence>
<organism evidence="3 4">
    <name type="scientific">Caldanaerobius fijiensis DSM 17918</name>
    <dbReference type="NCBI Taxonomy" id="1121256"/>
    <lineage>
        <taxon>Bacteria</taxon>
        <taxon>Bacillati</taxon>
        <taxon>Bacillota</taxon>
        <taxon>Clostridia</taxon>
        <taxon>Thermoanaerobacterales</taxon>
        <taxon>Thermoanaerobacteraceae</taxon>
        <taxon>Caldanaerobius</taxon>
    </lineage>
</organism>
<feature type="compositionally biased region" description="Low complexity" evidence="2">
    <location>
        <begin position="370"/>
        <end position="406"/>
    </location>
</feature>
<feature type="coiled-coil region" evidence="1">
    <location>
        <begin position="293"/>
        <end position="320"/>
    </location>
</feature>
<evidence type="ECO:0000313" key="4">
    <source>
        <dbReference type="Proteomes" id="UP000184088"/>
    </source>
</evidence>
<protein>
    <submittedName>
        <fullName evidence="3">Uncharacterized protein</fullName>
    </submittedName>
</protein>
<feature type="region of interest" description="Disordered" evidence="2">
    <location>
        <begin position="370"/>
        <end position="422"/>
    </location>
</feature>
<sequence length="475" mass="54119">MAKKKLSAGFYISDSSIYMAFVKDDIVTKDKVPSEEFEKAEKMVRKFQDVVTCVSDPSIVYKNVMLPQELKRKEISEAVNLQFAELNNIQDYRVYHIMTDYTVENGINVICVAVPLKVINSFAERYRGRFTALDLSIFALWRGAVYNRKDTKKPVIITAQSNETIYMAAGRETIEFVREFSSDASADFERLRSIEYYRNAFNAEDAEVVELNEEESMYAMALGCALMPYDSASTNLLPQEYKRLRPTEMRKPKWYEVAIVVATLAASITAVPYVCAYRLDNLAKNYQANLIRAEMSSQQASRLQNEIRQYREQIDAVQSFRIQSYAEMVNNIRYALPQDCEIEKLEFKITSTQQTDIPQKFKLPKIQFGNQQNNQQSNPQNNPQSNQQSGQQEQGNQQNNAQNGNSDKQAQNTTISPSDSPDIISIEAKSKSIKSIGLFIDNLSRLPFIKNVSVGKTTYESSVYSFTITANISPM</sequence>
<gene>
    <name evidence="3" type="ORF">SAMN02746089_01892</name>
</gene>
<dbReference type="Proteomes" id="UP000184088">
    <property type="component" value="Unassembled WGS sequence"/>
</dbReference>
<keyword evidence="1" id="KW-0175">Coiled coil</keyword>
<dbReference type="EMBL" id="FQVH01000022">
    <property type="protein sequence ID" value="SHF42780.1"/>
    <property type="molecule type" value="Genomic_DNA"/>
</dbReference>
<name>A0A1M5BKA8_9THEO</name>
<evidence type="ECO:0000256" key="2">
    <source>
        <dbReference type="SAM" id="MobiDB-lite"/>
    </source>
</evidence>
<dbReference type="RefSeq" id="WP_073344530.1">
    <property type="nucleotide sequence ID" value="NZ_FQVH01000022.1"/>
</dbReference>
<accession>A0A1M5BKA8</accession>
<proteinExistence type="predicted"/>